<dbReference type="AlphaFoldDB" id="A0A0D7AKX1"/>
<reference evidence="1 2" key="1">
    <citation type="journal article" date="2015" name="Fungal Genet. Biol.">
        <title>Evolution of novel wood decay mechanisms in Agaricales revealed by the genome sequences of Fistulina hepatica and Cylindrobasidium torrendii.</title>
        <authorList>
            <person name="Floudas D."/>
            <person name="Held B.W."/>
            <person name="Riley R."/>
            <person name="Nagy L.G."/>
            <person name="Koehler G."/>
            <person name="Ransdell A.S."/>
            <person name="Younus H."/>
            <person name="Chow J."/>
            <person name="Chiniquy J."/>
            <person name="Lipzen A."/>
            <person name="Tritt A."/>
            <person name="Sun H."/>
            <person name="Haridas S."/>
            <person name="LaButti K."/>
            <person name="Ohm R.A."/>
            <person name="Kues U."/>
            <person name="Blanchette R.A."/>
            <person name="Grigoriev I.V."/>
            <person name="Minto R.E."/>
            <person name="Hibbett D.S."/>
        </authorList>
    </citation>
    <scope>NUCLEOTIDE SEQUENCE [LARGE SCALE GENOMIC DNA]</scope>
    <source>
        <strain evidence="1 2">ATCC 64428</strain>
    </source>
</reference>
<dbReference type="Pfam" id="PF09471">
    <property type="entry name" value="Peptidase_M64"/>
    <property type="match status" value="1"/>
</dbReference>
<dbReference type="EMBL" id="KN881643">
    <property type="protein sequence ID" value="KIY52404.1"/>
    <property type="molecule type" value="Genomic_DNA"/>
</dbReference>
<gene>
    <name evidence="1" type="ORF">FISHEDRAFT_63788</name>
</gene>
<proteinExistence type="predicted"/>
<name>A0A0D7AKX1_9AGAR</name>
<dbReference type="InterPro" id="IPR024079">
    <property type="entry name" value="MetalloPept_cat_dom_sf"/>
</dbReference>
<dbReference type="GO" id="GO:0008237">
    <property type="term" value="F:metallopeptidase activity"/>
    <property type="evidence" value="ECO:0007669"/>
    <property type="project" value="InterPro"/>
</dbReference>
<evidence type="ECO:0000313" key="1">
    <source>
        <dbReference type="EMBL" id="KIY52404.1"/>
    </source>
</evidence>
<keyword evidence="2" id="KW-1185">Reference proteome</keyword>
<dbReference type="InterPro" id="IPR019026">
    <property type="entry name" value="Peptidase_M64_IgA"/>
</dbReference>
<dbReference type="Proteomes" id="UP000054144">
    <property type="component" value="Unassembled WGS sequence"/>
</dbReference>
<evidence type="ECO:0008006" key="3">
    <source>
        <dbReference type="Google" id="ProtNLM"/>
    </source>
</evidence>
<evidence type="ECO:0000313" key="2">
    <source>
        <dbReference type="Proteomes" id="UP000054144"/>
    </source>
</evidence>
<accession>A0A0D7AKX1</accession>
<dbReference type="Gene3D" id="3.40.390.10">
    <property type="entry name" value="Collagenase (Catalytic Domain)"/>
    <property type="match status" value="1"/>
</dbReference>
<dbReference type="OrthoDB" id="2961863at2759"/>
<organism evidence="1 2">
    <name type="scientific">Fistulina hepatica ATCC 64428</name>
    <dbReference type="NCBI Taxonomy" id="1128425"/>
    <lineage>
        <taxon>Eukaryota</taxon>
        <taxon>Fungi</taxon>
        <taxon>Dikarya</taxon>
        <taxon>Basidiomycota</taxon>
        <taxon>Agaricomycotina</taxon>
        <taxon>Agaricomycetes</taxon>
        <taxon>Agaricomycetidae</taxon>
        <taxon>Agaricales</taxon>
        <taxon>Fistulinaceae</taxon>
        <taxon>Fistulina</taxon>
    </lineage>
</organism>
<sequence length="480" mass="53642">MQSIMVSGNSANRIDLVFFSDGYTEDERSKFFEDAQRLTAEIAINQTFYPVQPLLNFWAAFTPSAESGVGVLGVPKNTTFGLYRPGTELRGLYYSKPKVADAACRSLGEQCDYPILMGNDPLYGGLGGRFTTITPSHANGALILRHELGHSIIPVGEEYDGGYAYFGVNTANSSRHVGWKHWLTDLVDEPRVERSVMPLQDYTWTILNTSVPWSTKFSSAGTYARHLVRISISGVPAQADLRVELDGVSLGWRPRPEIGIDRSFYDFYREEPLSAGHHQIAFTLLNEALEGVAQLCSVEVLEFGTDDEFSEKNETTYRPTNEDCLMRQVTERDFCKVCLEGLWTTLLSRIDLIDDMSTKCVSNNEQGTLEQVLTLRTLALGQFRARSMLDIVPSGHAHASHHEALRDYANDVNESVVIRWFKDGQELERFANHSFIPVSAGIYRADVSLVTSDVRLDKDGVLMSSRNFIVDGGECRTMDV</sequence>
<protein>
    <recommendedName>
        <fullName evidence="3">IgA peptidase M64</fullName>
    </recommendedName>
</protein>